<protein>
    <recommendedName>
        <fullName evidence="1">F-box domain-containing protein</fullName>
    </recommendedName>
</protein>
<dbReference type="InterPro" id="IPR001611">
    <property type="entry name" value="Leu-rich_rpt"/>
</dbReference>
<evidence type="ECO:0000259" key="1">
    <source>
        <dbReference type="PROSITE" id="PS50181"/>
    </source>
</evidence>
<dbReference type="InterPro" id="IPR036047">
    <property type="entry name" value="F-box-like_dom_sf"/>
</dbReference>
<proteinExistence type="predicted"/>
<evidence type="ECO:0000313" key="3">
    <source>
        <dbReference type="Proteomes" id="UP000631114"/>
    </source>
</evidence>
<dbReference type="CDD" id="cd22164">
    <property type="entry name" value="F-box_AtSKIP19-like"/>
    <property type="match status" value="1"/>
</dbReference>
<comment type="caution">
    <text evidence="2">The sequence shown here is derived from an EMBL/GenBank/DDBJ whole genome shotgun (WGS) entry which is preliminary data.</text>
</comment>
<dbReference type="Pfam" id="PF13516">
    <property type="entry name" value="LRR_6"/>
    <property type="match status" value="1"/>
</dbReference>
<dbReference type="OrthoDB" id="2095648at2759"/>
<dbReference type="PROSITE" id="PS50181">
    <property type="entry name" value="FBOX"/>
    <property type="match status" value="1"/>
</dbReference>
<dbReference type="PANTHER" id="PTHR38926">
    <property type="entry name" value="F-BOX DOMAIN CONTAINING PROTEIN, EXPRESSED"/>
    <property type="match status" value="1"/>
</dbReference>
<dbReference type="Gene3D" id="3.80.10.10">
    <property type="entry name" value="Ribonuclease Inhibitor"/>
    <property type="match status" value="1"/>
</dbReference>
<dbReference type="EMBL" id="JADFTS010000004">
    <property type="protein sequence ID" value="KAF9611130.1"/>
    <property type="molecule type" value="Genomic_DNA"/>
</dbReference>
<sequence>MKRKRQVTTCTRNWLDLPKDVMLAIFMKLTAYEILFTAQRVCSSWRKLAKEPQLFRSIAIRHLWRCFRSNNGALRFTKELVDRSCRQLTDFSYDGDKSEMILRYVAHRTNMLKSLQINCCRFISDGALIKAAGSFPLLEELVLIKYSFSRETIKKLGRCCPKLKCLTLAFNQKESRDVAFAIAESMPQLRRLSLTDNYLENDGLEAILEGCPYLEYLDLRYSRWIVDPKLLNKCVDRIRDVWLPNGHKGIRCNLS</sequence>
<name>A0A835I3V7_9MAGN</name>
<dbReference type="Pfam" id="PF12937">
    <property type="entry name" value="F-box-like"/>
    <property type="match status" value="1"/>
</dbReference>
<reference evidence="2 3" key="1">
    <citation type="submission" date="2020-10" db="EMBL/GenBank/DDBJ databases">
        <title>The Coptis chinensis genome and diversification of protoberbering-type alkaloids.</title>
        <authorList>
            <person name="Wang B."/>
            <person name="Shu S."/>
            <person name="Song C."/>
            <person name="Liu Y."/>
        </authorList>
    </citation>
    <scope>NUCLEOTIDE SEQUENCE [LARGE SCALE GENOMIC DNA]</scope>
    <source>
        <strain evidence="2">HL-2020</strain>
        <tissue evidence="2">Leaf</tissue>
    </source>
</reference>
<dbReference type="AlphaFoldDB" id="A0A835I3V7"/>
<evidence type="ECO:0000313" key="2">
    <source>
        <dbReference type="EMBL" id="KAF9611130.1"/>
    </source>
</evidence>
<dbReference type="InterPro" id="IPR001810">
    <property type="entry name" value="F-box_dom"/>
</dbReference>
<accession>A0A835I3V7</accession>
<gene>
    <name evidence="2" type="ORF">IFM89_027088</name>
</gene>
<keyword evidence="3" id="KW-1185">Reference proteome</keyword>
<dbReference type="PANTHER" id="PTHR38926:SF2">
    <property type="entry name" value="F-BOX_LRR-REPEAT PROTEIN 21-RELATED"/>
    <property type="match status" value="1"/>
</dbReference>
<dbReference type="InterPro" id="IPR032675">
    <property type="entry name" value="LRR_dom_sf"/>
</dbReference>
<dbReference type="Proteomes" id="UP000631114">
    <property type="component" value="Unassembled WGS sequence"/>
</dbReference>
<organism evidence="2 3">
    <name type="scientific">Coptis chinensis</name>
    <dbReference type="NCBI Taxonomy" id="261450"/>
    <lineage>
        <taxon>Eukaryota</taxon>
        <taxon>Viridiplantae</taxon>
        <taxon>Streptophyta</taxon>
        <taxon>Embryophyta</taxon>
        <taxon>Tracheophyta</taxon>
        <taxon>Spermatophyta</taxon>
        <taxon>Magnoliopsida</taxon>
        <taxon>Ranunculales</taxon>
        <taxon>Ranunculaceae</taxon>
        <taxon>Coptidoideae</taxon>
        <taxon>Coptis</taxon>
    </lineage>
</organism>
<dbReference type="InterPro" id="IPR055411">
    <property type="entry name" value="LRR_FXL15/At3g58940/PEG3-like"/>
</dbReference>
<feature type="domain" description="F-box" evidence="1">
    <location>
        <begin position="11"/>
        <end position="58"/>
    </location>
</feature>
<dbReference type="SUPFAM" id="SSF52047">
    <property type="entry name" value="RNI-like"/>
    <property type="match status" value="1"/>
</dbReference>
<dbReference type="Pfam" id="PF24758">
    <property type="entry name" value="LRR_At5g56370"/>
    <property type="match status" value="1"/>
</dbReference>
<dbReference type="SUPFAM" id="SSF81383">
    <property type="entry name" value="F-box domain"/>
    <property type="match status" value="1"/>
</dbReference>